<name>A0AAV1IH24_9CHLO</name>
<dbReference type="InterPro" id="IPR017853">
    <property type="entry name" value="GH"/>
</dbReference>
<gene>
    <name evidence="3" type="ORF">CVIRNUC_009822</name>
</gene>
<keyword evidence="1" id="KW-0732">Signal</keyword>
<accession>A0AAV1IH24</accession>
<proteinExistence type="predicted"/>
<sequence length="416" mass="44371">MRAICAVLLALLHCSVRAWAQSPNCTSDAELALLYKVFAQNENAFITFLNLLPAPTEARVKSLYLAWLEDNENQIVTFQISSPRLAAVAQADPFAAVTASCGNASTIIPPRALAAAPAPVSAPPAPAQAPAPEPNAAQAPAPAPFALAAPLAALINPKKGAGLMNFGNVNAALGDARLAWTYNWWYSLGIALPPGTHFIPMIFRASDATEANLKAAKSVGAGIVLGFNEPNEKAQADNTVAEAIAAWPAMMGSGLRLGSPAVSVAVDGTTSSSWIGQFMQQVEANKYKVDFMTIHWYGDSRYFSNPKGATAALKAYLEGFFKGYGRPVWLTEWALADFGGASNNWAWTFPTYAQQVAFMEQAVPMLDALGFVERYAWYFLSPDQAYDGHNGLPLDTTSLYLMNGSATPTGQAYSSF</sequence>
<evidence type="ECO:0000313" key="4">
    <source>
        <dbReference type="Proteomes" id="UP001314263"/>
    </source>
</evidence>
<feature type="chain" id="PRO_5043460610" description="Asl1-like glycosyl hydrolase catalytic domain-containing protein" evidence="1">
    <location>
        <begin position="21"/>
        <end position="416"/>
    </location>
</feature>
<organism evidence="3 4">
    <name type="scientific">Coccomyxa viridis</name>
    <dbReference type="NCBI Taxonomy" id="1274662"/>
    <lineage>
        <taxon>Eukaryota</taxon>
        <taxon>Viridiplantae</taxon>
        <taxon>Chlorophyta</taxon>
        <taxon>core chlorophytes</taxon>
        <taxon>Trebouxiophyceae</taxon>
        <taxon>Trebouxiophyceae incertae sedis</taxon>
        <taxon>Coccomyxaceae</taxon>
        <taxon>Coccomyxa</taxon>
    </lineage>
</organism>
<evidence type="ECO:0000313" key="3">
    <source>
        <dbReference type="EMBL" id="CAK0786608.1"/>
    </source>
</evidence>
<evidence type="ECO:0000259" key="2">
    <source>
        <dbReference type="Pfam" id="PF11790"/>
    </source>
</evidence>
<feature type="signal peptide" evidence="1">
    <location>
        <begin position="1"/>
        <end position="20"/>
    </location>
</feature>
<dbReference type="Proteomes" id="UP001314263">
    <property type="component" value="Unassembled WGS sequence"/>
</dbReference>
<evidence type="ECO:0000256" key="1">
    <source>
        <dbReference type="SAM" id="SignalP"/>
    </source>
</evidence>
<dbReference type="SUPFAM" id="SSF51445">
    <property type="entry name" value="(Trans)glycosidases"/>
    <property type="match status" value="1"/>
</dbReference>
<dbReference type="InterPro" id="IPR024655">
    <property type="entry name" value="Asl1_glyco_hydro_catalytic"/>
</dbReference>
<dbReference type="PANTHER" id="PTHR34154:SF3">
    <property type="entry name" value="ALKALI-SENSITIVE LINKAGE PROTEIN 1"/>
    <property type="match status" value="1"/>
</dbReference>
<dbReference type="EMBL" id="CAUYUE010000015">
    <property type="protein sequence ID" value="CAK0786608.1"/>
    <property type="molecule type" value="Genomic_DNA"/>
</dbReference>
<dbReference type="AlphaFoldDB" id="A0AAV1IH24"/>
<dbReference type="Gene3D" id="3.20.20.80">
    <property type="entry name" value="Glycosidases"/>
    <property type="match status" value="1"/>
</dbReference>
<feature type="domain" description="Asl1-like glycosyl hydrolase catalytic" evidence="2">
    <location>
        <begin position="176"/>
        <end position="413"/>
    </location>
</feature>
<comment type="caution">
    <text evidence="3">The sequence shown here is derived from an EMBL/GenBank/DDBJ whole genome shotgun (WGS) entry which is preliminary data.</text>
</comment>
<protein>
    <recommendedName>
        <fullName evidence="2">Asl1-like glycosyl hydrolase catalytic domain-containing protein</fullName>
    </recommendedName>
</protein>
<dbReference type="InterPro" id="IPR053183">
    <property type="entry name" value="ASL1"/>
</dbReference>
<dbReference type="PANTHER" id="PTHR34154">
    <property type="entry name" value="ALKALI-SENSITIVE LINKAGE PROTEIN 1"/>
    <property type="match status" value="1"/>
</dbReference>
<keyword evidence="4" id="KW-1185">Reference proteome</keyword>
<dbReference type="GO" id="GO:0071966">
    <property type="term" value="P:fungal-type cell wall polysaccharide metabolic process"/>
    <property type="evidence" value="ECO:0007669"/>
    <property type="project" value="TreeGrafter"/>
</dbReference>
<reference evidence="3 4" key="1">
    <citation type="submission" date="2023-10" db="EMBL/GenBank/DDBJ databases">
        <authorList>
            <person name="Maclean D."/>
            <person name="Macfadyen A."/>
        </authorList>
    </citation>
    <scope>NUCLEOTIDE SEQUENCE [LARGE SCALE GENOMIC DNA]</scope>
</reference>
<dbReference type="Pfam" id="PF11790">
    <property type="entry name" value="Glyco_hydro_cc"/>
    <property type="match status" value="1"/>
</dbReference>